<dbReference type="EMBL" id="JAFBEV010000014">
    <property type="protein sequence ID" value="MBM7658289.1"/>
    <property type="molecule type" value="Genomic_DNA"/>
</dbReference>
<evidence type="ECO:0000256" key="1">
    <source>
        <dbReference type="ARBA" id="ARBA00002734"/>
    </source>
</evidence>
<dbReference type="HAMAP" id="MF_00639">
    <property type="entry name" value="MurD"/>
    <property type="match status" value="1"/>
</dbReference>
<comment type="pathway">
    <text evidence="3 17 18">Cell wall biogenesis; peptidoglycan biosynthesis.</text>
</comment>
<evidence type="ECO:0000256" key="17">
    <source>
        <dbReference type="HAMAP-Rule" id="MF_00639"/>
    </source>
</evidence>
<dbReference type="Gene3D" id="3.90.190.20">
    <property type="entry name" value="Mur ligase, C-terminal domain"/>
    <property type="match status" value="1"/>
</dbReference>
<keyword evidence="11 17" id="KW-0133">Cell shape</keyword>
<dbReference type="Gene3D" id="3.40.1190.10">
    <property type="entry name" value="Mur-like, catalytic domain"/>
    <property type="match status" value="1"/>
</dbReference>
<keyword evidence="9 17" id="KW-0547">Nucleotide-binding</keyword>
<feature type="domain" description="Mur ligase central" evidence="20">
    <location>
        <begin position="116"/>
        <end position="290"/>
    </location>
</feature>
<dbReference type="SUPFAM" id="SSF51984">
    <property type="entry name" value="MurCD N-terminal domain"/>
    <property type="match status" value="1"/>
</dbReference>
<proteinExistence type="inferred from homology"/>
<evidence type="ECO:0000256" key="10">
    <source>
        <dbReference type="ARBA" id="ARBA00022840"/>
    </source>
</evidence>
<dbReference type="SUPFAM" id="SSF53244">
    <property type="entry name" value="MurD-like peptide ligases, peptide-binding domain"/>
    <property type="match status" value="1"/>
</dbReference>
<evidence type="ECO:0000259" key="20">
    <source>
        <dbReference type="Pfam" id="PF08245"/>
    </source>
</evidence>
<dbReference type="PANTHER" id="PTHR43692:SF1">
    <property type="entry name" value="UDP-N-ACETYLMURAMOYLALANINE--D-GLUTAMATE LIGASE"/>
    <property type="match status" value="1"/>
</dbReference>
<comment type="similarity">
    <text evidence="4 17">Belongs to the MurCDEF family.</text>
</comment>
<dbReference type="InterPro" id="IPR004101">
    <property type="entry name" value="Mur_ligase_C"/>
</dbReference>
<name>A0ABS2Q936_9BACL</name>
<evidence type="ECO:0000256" key="9">
    <source>
        <dbReference type="ARBA" id="ARBA00022741"/>
    </source>
</evidence>
<dbReference type="InterPro" id="IPR036615">
    <property type="entry name" value="Mur_ligase_C_dom_sf"/>
</dbReference>
<evidence type="ECO:0000256" key="8">
    <source>
        <dbReference type="ARBA" id="ARBA00022598"/>
    </source>
</evidence>
<keyword evidence="12 17" id="KW-0573">Peptidoglycan synthesis</keyword>
<evidence type="ECO:0000256" key="4">
    <source>
        <dbReference type="ARBA" id="ARBA00010416"/>
    </source>
</evidence>
<dbReference type="Pfam" id="PF21799">
    <property type="entry name" value="MurD-like_N"/>
    <property type="match status" value="1"/>
</dbReference>
<evidence type="ECO:0000313" key="21">
    <source>
        <dbReference type="EMBL" id="MBM7658289.1"/>
    </source>
</evidence>
<evidence type="ECO:0000256" key="11">
    <source>
        <dbReference type="ARBA" id="ARBA00022960"/>
    </source>
</evidence>
<sequence>MKKTTAYVNKNVLVLGLGKSGYAAAKLMHELGAFVTVNDKNNMDGQPHAEELKALGLTVVGGGHPINLLDGIDLMIKNPGIPYSNPLVKEAEARKIPIITEVEIAGELSLAPFIGITGSNGKTTTTMLIGEMMKGSAKQPIVAGNIGTALTSVVEEATADNIIVAELSSFQLLGIRTFHPHIAVVLNIFDHHLDYHGTVENYAEAKAQITANQTANDYLIYNADSERVVDFIADKTKAIKVPFSTQRIEKEGAYVRDGVIFFKDQRILACSEMGLPGAHNLQNALAAIAASASFGVPATSIAEVLKAFTGVRHRLQFVGNIQGRTVYNDSKATNILATSQALKAFPGKKIVLLAGGLDRGNSFDALVPSLKAAEIKVVFLFGETTEKLKNACEQAGIQSIHCVRNVEAAVPEAYAVSEPGDVILLSPACASWDQYKSFEVRGDIFTEEMNKFR</sequence>
<comment type="caution">
    <text evidence="21">The sequence shown here is derived from an EMBL/GenBank/DDBJ whole genome shotgun (WGS) entry which is preliminary data.</text>
</comment>
<evidence type="ECO:0000313" key="22">
    <source>
        <dbReference type="Proteomes" id="UP000823201"/>
    </source>
</evidence>
<comment type="subcellular location">
    <subcellularLocation>
        <location evidence="2 17 18">Cytoplasm</location>
    </subcellularLocation>
</comment>
<dbReference type="RefSeq" id="WP_205006850.1">
    <property type="nucleotide sequence ID" value="NZ_CBCRXA010000013.1"/>
</dbReference>
<dbReference type="EC" id="6.3.2.9" evidence="5 17"/>
<evidence type="ECO:0000256" key="14">
    <source>
        <dbReference type="ARBA" id="ARBA00030398"/>
    </source>
</evidence>
<accession>A0ABS2Q936</accession>
<dbReference type="Pfam" id="PF02875">
    <property type="entry name" value="Mur_ligase_C"/>
    <property type="match status" value="1"/>
</dbReference>
<gene>
    <name evidence="17" type="primary">murD</name>
    <name evidence="21" type="ORF">JOC27_001742</name>
</gene>
<keyword evidence="22" id="KW-1185">Reference proteome</keyword>
<keyword evidence="13 17" id="KW-0961">Cell wall biogenesis/degradation</keyword>
<evidence type="ECO:0000256" key="2">
    <source>
        <dbReference type="ARBA" id="ARBA00004496"/>
    </source>
</evidence>
<organism evidence="21 22">
    <name type="scientific">Sporolactobacillus spathodeae</name>
    <dbReference type="NCBI Taxonomy" id="1465502"/>
    <lineage>
        <taxon>Bacteria</taxon>
        <taxon>Bacillati</taxon>
        <taxon>Bacillota</taxon>
        <taxon>Bacilli</taxon>
        <taxon>Bacillales</taxon>
        <taxon>Sporolactobacillaceae</taxon>
        <taxon>Sporolactobacillus</taxon>
    </lineage>
</organism>
<evidence type="ECO:0000256" key="7">
    <source>
        <dbReference type="ARBA" id="ARBA00022490"/>
    </source>
</evidence>
<keyword evidence="7 17" id="KW-0963">Cytoplasm</keyword>
<evidence type="ECO:0000256" key="6">
    <source>
        <dbReference type="ARBA" id="ARBA00015655"/>
    </source>
</evidence>
<reference evidence="21 22" key="1">
    <citation type="submission" date="2021-01" db="EMBL/GenBank/DDBJ databases">
        <title>Genomic Encyclopedia of Type Strains, Phase IV (KMG-IV): sequencing the most valuable type-strain genomes for metagenomic binning, comparative biology and taxonomic classification.</title>
        <authorList>
            <person name="Goeker M."/>
        </authorList>
    </citation>
    <scope>NUCLEOTIDE SEQUENCE [LARGE SCALE GENOMIC DNA]</scope>
    <source>
        <strain evidence="21 22">DSM 100968</strain>
    </source>
</reference>
<dbReference type="InterPro" id="IPR013221">
    <property type="entry name" value="Mur_ligase_cen"/>
</dbReference>
<dbReference type="InterPro" id="IPR005762">
    <property type="entry name" value="MurD"/>
</dbReference>
<feature type="domain" description="Mur ligase C-terminal" evidence="19">
    <location>
        <begin position="313"/>
        <end position="429"/>
    </location>
</feature>
<dbReference type="NCBIfam" id="TIGR01087">
    <property type="entry name" value="murD"/>
    <property type="match status" value="1"/>
</dbReference>
<evidence type="ECO:0000256" key="5">
    <source>
        <dbReference type="ARBA" id="ARBA00012212"/>
    </source>
</evidence>
<dbReference type="InterPro" id="IPR036565">
    <property type="entry name" value="Mur-like_cat_sf"/>
</dbReference>
<evidence type="ECO:0000256" key="16">
    <source>
        <dbReference type="ARBA" id="ARBA00047632"/>
    </source>
</evidence>
<evidence type="ECO:0000259" key="19">
    <source>
        <dbReference type="Pfam" id="PF02875"/>
    </source>
</evidence>
<evidence type="ECO:0000256" key="13">
    <source>
        <dbReference type="ARBA" id="ARBA00023316"/>
    </source>
</evidence>
<keyword evidence="8 17" id="KW-0436">Ligase</keyword>
<keyword evidence="17 18" id="KW-0132">Cell division</keyword>
<protein>
    <recommendedName>
        <fullName evidence="6 17">UDP-N-acetylmuramoylalanine--D-glutamate ligase</fullName>
        <ecNumber evidence="5 17">6.3.2.9</ecNumber>
    </recommendedName>
    <alternativeName>
        <fullName evidence="15 17">D-glutamic acid-adding enzyme</fullName>
    </alternativeName>
    <alternativeName>
        <fullName evidence="14 17">UDP-N-acetylmuramoyl-L-alanyl-D-glutamate synthetase</fullName>
    </alternativeName>
</protein>
<evidence type="ECO:0000256" key="12">
    <source>
        <dbReference type="ARBA" id="ARBA00022984"/>
    </source>
</evidence>
<evidence type="ECO:0000256" key="15">
    <source>
        <dbReference type="ARBA" id="ARBA00032324"/>
    </source>
</evidence>
<dbReference type="PANTHER" id="PTHR43692">
    <property type="entry name" value="UDP-N-ACETYLMURAMOYLALANINE--D-GLUTAMATE LIGASE"/>
    <property type="match status" value="1"/>
</dbReference>
<feature type="binding site" evidence="17">
    <location>
        <begin position="118"/>
        <end position="124"/>
    </location>
    <ligand>
        <name>ATP</name>
        <dbReference type="ChEBI" id="CHEBI:30616"/>
    </ligand>
</feature>
<dbReference type="SUPFAM" id="SSF53623">
    <property type="entry name" value="MurD-like peptide ligases, catalytic domain"/>
    <property type="match status" value="1"/>
</dbReference>
<evidence type="ECO:0000256" key="3">
    <source>
        <dbReference type="ARBA" id="ARBA00004752"/>
    </source>
</evidence>
<comment type="function">
    <text evidence="1 17 18">Cell wall formation. Catalyzes the addition of glutamate to the nucleotide precursor UDP-N-acetylmuramoyl-L-alanine (UMA).</text>
</comment>
<dbReference type="Proteomes" id="UP000823201">
    <property type="component" value="Unassembled WGS sequence"/>
</dbReference>
<dbReference type="Gene3D" id="3.40.50.720">
    <property type="entry name" value="NAD(P)-binding Rossmann-like Domain"/>
    <property type="match status" value="1"/>
</dbReference>
<evidence type="ECO:0000256" key="18">
    <source>
        <dbReference type="RuleBase" id="RU003664"/>
    </source>
</evidence>
<dbReference type="GO" id="GO:0008764">
    <property type="term" value="F:UDP-N-acetylmuramoylalanine-D-glutamate ligase activity"/>
    <property type="evidence" value="ECO:0007669"/>
    <property type="project" value="UniProtKB-EC"/>
</dbReference>
<keyword evidence="17 18" id="KW-0131">Cell cycle</keyword>
<keyword evidence="10 17" id="KW-0067">ATP-binding</keyword>
<dbReference type="Pfam" id="PF08245">
    <property type="entry name" value="Mur_ligase_M"/>
    <property type="match status" value="1"/>
</dbReference>
<comment type="catalytic activity">
    <reaction evidence="16 17 18">
        <text>UDP-N-acetyl-alpha-D-muramoyl-L-alanine + D-glutamate + ATP = UDP-N-acetyl-alpha-D-muramoyl-L-alanyl-D-glutamate + ADP + phosphate + H(+)</text>
        <dbReference type="Rhea" id="RHEA:16429"/>
        <dbReference type="ChEBI" id="CHEBI:15378"/>
        <dbReference type="ChEBI" id="CHEBI:29986"/>
        <dbReference type="ChEBI" id="CHEBI:30616"/>
        <dbReference type="ChEBI" id="CHEBI:43474"/>
        <dbReference type="ChEBI" id="CHEBI:83898"/>
        <dbReference type="ChEBI" id="CHEBI:83900"/>
        <dbReference type="ChEBI" id="CHEBI:456216"/>
        <dbReference type="EC" id="6.3.2.9"/>
    </reaction>
</comment>